<evidence type="ECO:0000256" key="2">
    <source>
        <dbReference type="SAM" id="SignalP"/>
    </source>
</evidence>
<dbReference type="AlphaFoldDB" id="A0A3D8SZB1"/>
<keyword evidence="1" id="KW-0812">Transmembrane</keyword>
<organism evidence="4 5">
    <name type="scientific">Coleophoma crateriformis</name>
    <dbReference type="NCBI Taxonomy" id="565419"/>
    <lineage>
        <taxon>Eukaryota</taxon>
        <taxon>Fungi</taxon>
        <taxon>Dikarya</taxon>
        <taxon>Ascomycota</taxon>
        <taxon>Pezizomycotina</taxon>
        <taxon>Leotiomycetes</taxon>
        <taxon>Helotiales</taxon>
        <taxon>Dermateaceae</taxon>
        <taxon>Coleophoma</taxon>
    </lineage>
</organism>
<gene>
    <name evidence="4" type="ORF">BP5796_02817</name>
</gene>
<name>A0A3D8SZB1_9HELO</name>
<sequence length="152" mass="17118">MSSNIPAFYRFILLWVEPISSALGAYLTLAAPDTYLNSYIPRTMTVRNPMQDMIFNQLGAAFFYVATSQGILLRYTYDIGVWKIVNGCLLGWDFILLYSWWSGMQMQGRLDPATWRSEDMSALVPILFITAVRAAIVAGVGMRASKSNAKKR</sequence>
<feature type="signal peptide" evidence="2">
    <location>
        <begin position="1"/>
        <end position="24"/>
    </location>
</feature>
<feature type="transmembrane region" description="Helical" evidence="1">
    <location>
        <begin position="80"/>
        <end position="101"/>
    </location>
</feature>
<evidence type="ECO:0000259" key="3">
    <source>
        <dbReference type="Pfam" id="PF24803"/>
    </source>
</evidence>
<reference evidence="4 5" key="1">
    <citation type="journal article" date="2018" name="IMA Fungus">
        <title>IMA Genome-F 9: Draft genome sequence of Annulohypoxylon stygium, Aspergillus mulundensis, Berkeleyomyces basicola (syn. Thielaviopsis basicola), Ceratocystis smalleyi, two Cercospora beticola strains, Coleophoma cylindrospora, Fusarium fracticaudum, Phialophora cf. hyalina, and Morchella septimelata.</title>
        <authorList>
            <person name="Wingfield B.D."/>
            <person name="Bills G.F."/>
            <person name="Dong Y."/>
            <person name="Huang W."/>
            <person name="Nel W.J."/>
            <person name="Swalarsk-Parry B.S."/>
            <person name="Vaghefi N."/>
            <person name="Wilken P.M."/>
            <person name="An Z."/>
            <person name="de Beer Z.W."/>
            <person name="De Vos L."/>
            <person name="Chen L."/>
            <person name="Duong T.A."/>
            <person name="Gao Y."/>
            <person name="Hammerbacher A."/>
            <person name="Kikkert J.R."/>
            <person name="Li Y."/>
            <person name="Li H."/>
            <person name="Li K."/>
            <person name="Li Q."/>
            <person name="Liu X."/>
            <person name="Ma X."/>
            <person name="Naidoo K."/>
            <person name="Pethybridge S.J."/>
            <person name="Sun J."/>
            <person name="Steenkamp E.T."/>
            <person name="van der Nest M.A."/>
            <person name="van Wyk S."/>
            <person name="Wingfield M.J."/>
            <person name="Xiong C."/>
            <person name="Yue Q."/>
            <person name="Zhang X."/>
        </authorList>
    </citation>
    <scope>NUCLEOTIDE SEQUENCE [LARGE SCALE GENOMIC DNA]</scope>
    <source>
        <strain evidence="4 5">BP5796</strain>
    </source>
</reference>
<evidence type="ECO:0000256" key="1">
    <source>
        <dbReference type="SAM" id="Phobius"/>
    </source>
</evidence>
<feature type="transmembrane region" description="Helical" evidence="1">
    <location>
        <begin position="121"/>
        <end position="142"/>
    </location>
</feature>
<keyword evidence="5" id="KW-1185">Reference proteome</keyword>
<dbReference type="EMBL" id="PDLN01000003">
    <property type="protein sequence ID" value="RDW91652.1"/>
    <property type="molecule type" value="Genomic_DNA"/>
</dbReference>
<dbReference type="Proteomes" id="UP000256328">
    <property type="component" value="Unassembled WGS sequence"/>
</dbReference>
<keyword evidence="2" id="KW-0732">Signal</keyword>
<keyword evidence="1" id="KW-1133">Transmembrane helix</keyword>
<evidence type="ECO:0000313" key="5">
    <source>
        <dbReference type="Proteomes" id="UP000256328"/>
    </source>
</evidence>
<proteinExistence type="predicted"/>
<feature type="chain" id="PRO_5017830041" description="DUF7704 domain-containing protein" evidence="2">
    <location>
        <begin position="25"/>
        <end position="152"/>
    </location>
</feature>
<dbReference type="Pfam" id="PF24803">
    <property type="entry name" value="DUF7704"/>
    <property type="match status" value="1"/>
</dbReference>
<dbReference type="OrthoDB" id="3587182at2759"/>
<protein>
    <recommendedName>
        <fullName evidence="3">DUF7704 domain-containing protein</fullName>
    </recommendedName>
</protein>
<dbReference type="InterPro" id="IPR056121">
    <property type="entry name" value="DUF7704"/>
</dbReference>
<dbReference type="PANTHER" id="PTHR37019">
    <property type="entry name" value="CHROMOSOME 1, WHOLE GENOME SHOTGUN SEQUENCE"/>
    <property type="match status" value="1"/>
</dbReference>
<comment type="caution">
    <text evidence="4">The sequence shown here is derived from an EMBL/GenBank/DDBJ whole genome shotgun (WGS) entry which is preliminary data.</text>
</comment>
<feature type="transmembrane region" description="Helical" evidence="1">
    <location>
        <begin position="54"/>
        <end position="73"/>
    </location>
</feature>
<dbReference type="PANTHER" id="PTHR37019:SF1">
    <property type="entry name" value="EXPERA DOMAIN-CONTAINING PROTEIN"/>
    <property type="match status" value="1"/>
</dbReference>
<evidence type="ECO:0000313" key="4">
    <source>
        <dbReference type="EMBL" id="RDW91652.1"/>
    </source>
</evidence>
<keyword evidence="1" id="KW-0472">Membrane</keyword>
<accession>A0A3D8SZB1</accession>
<feature type="domain" description="DUF7704" evidence="3">
    <location>
        <begin position="3"/>
        <end position="141"/>
    </location>
</feature>